<evidence type="ECO:0000256" key="1">
    <source>
        <dbReference type="SAM" id="MobiDB-lite"/>
    </source>
</evidence>
<dbReference type="GO" id="GO:0031267">
    <property type="term" value="F:small GTPase binding"/>
    <property type="evidence" value="ECO:0007669"/>
    <property type="project" value="InterPro"/>
</dbReference>
<proteinExistence type="predicted"/>
<dbReference type="PROSITE" id="PS50238">
    <property type="entry name" value="RHOGAP"/>
    <property type="match status" value="1"/>
</dbReference>
<name>A0AAE0NFN8_9PEZI</name>
<dbReference type="GO" id="GO:0007264">
    <property type="term" value="P:small GTPase-mediated signal transduction"/>
    <property type="evidence" value="ECO:0007669"/>
    <property type="project" value="InterPro"/>
</dbReference>
<dbReference type="Gene3D" id="1.10.555.10">
    <property type="entry name" value="Rho GTPase activation protein"/>
    <property type="match status" value="1"/>
</dbReference>
<dbReference type="AlphaFoldDB" id="A0AAE0NFN8"/>
<dbReference type="CDD" id="cd00159">
    <property type="entry name" value="RhoGAP"/>
    <property type="match status" value="1"/>
</dbReference>
<dbReference type="Proteomes" id="UP001287356">
    <property type="component" value="Unassembled WGS sequence"/>
</dbReference>
<protein>
    <submittedName>
        <fullName evidence="3">Rho GTPase activation protein</fullName>
    </submittedName>
</protein>
<evidence type="ECO:0000313" key="4">
    <source>
        <dbReference type="Proteomes" id="UP001287356"/>
    </source>
</evidence>
<evidence type="ECO:0000259" key="2">
    <source>
        <dbReference type="PROSITE" id="PS50238"/>
    </source>
</evidence>
<dbReference type="EMBL" id="JAULSN010000002">
    <property type="protein sequence ID" value="KAK3380686.1"/>
    <property type="molecule type" value="Genomic_DNA"/>
</dbReference>
<organism evidence="3 4">
    <name type="scientific">Lasiosphaeria ovina</name>
    <dbReference type="NCBI Taxonomy" id="92902"/>
    <lineage>
        <taxon>Eukaryota</taxon>
        <taxon>Fungi</taxon>
        <taxon>Dikarya</taxon>
        <taxon>Ascomycota</taxon>
        <taxon>Pezizomycotina</taxon>
        <taxon>Sordariomycetes</taxon>
        <taxon>Sordariomycetidae</taxon>
        <taxon>Sordariales</taxon>
        <taxon>Lasiosphaeriaceae</taxon>
        <taxon>Lasiosphaeria</taxon>
    </lineage>
</organism>
<dbReference type="Pfam" id="PF00620">
    <property type="entry name" value="RhoGAP"/>
    <property type="match status" value="1"/>
</dbReference>
<feature type="domain" description="Rho-GAP" evidence="2">
    <location>
        <begin position="336"/>
        <end position="564"/>
    </location>
</feature>
<feature type="region of interest" description="Disordered" evidence="1">
    <location>
        <begin position="262"/>
        <end position="319"/>
    </location>
</feature>
<gene>
    <name evidence="3" type="ORF">B0T24DRAFT_523425</name>
</gene>
<reference evidence="3" key="1">
    <citation type="journal article" date="2023" name="Mol. Phylogenet. Evol.">
        <title>Genome-scale phylogeny and comparative genomics of the fungal order Sordariales.</title>
        <authorList>
            <person name="Hensen N."/>
            <person name="Bonometti L."/>
            <person name="Westerberg I."/>
            <person name="Brannstrom I.O."/>
            <person name="Guillou S."/>
            <person name="Cros-Aarteil S."/>
            <person name="Calhoun S."/>
            <person name="Haridas S."/>
            <person name="Kuo A."/>
            <person name="Mondo S."/>
            <person name="Pangilinan J."/>
            <person name="Riley R."/>
            <person name="LaButti K."/>
            <person name="Andreopoulos B."/>
            <person name="Lipzen A."/>
            <person name="Chen C."/>
            <person name="Yan M."/>
            <person name="Daum C."/>
            <person name="Ng V."/>
            <person name="Clum A."/>
            <person name="Steindorff A."/>
            <person name="Ohm R.A."/>
            <person name="Martin F."/>
            <person name="Silar P."/>
            <person name="Natvig D.O."/>
            <person name="Lalanne C."/>
            <person name="Gautier V."/>
            <person name="Ament-Velasquez S.L."/>
            <person name="Kruys A."/>
            <person name="Hutchinson M.I."/>
            <person name="Powell A.J."/>
            <person name="Barry K."/>
            <person name="Miller A.N."/>
            <person name="Grigoriev I.V."/>
            <person name="Debuchy R."/>
            <person name="Gladieux P."/>
            <person name="Hiltunen Thoren M."/>
            <person name="Johannesson H."/>
        </authorList>
    </citation>
    <scope>NUCLEOTIDE SEQUENCE</scope>
    <source>
        <strain evidence="3">CBS 958.72</strain>
    </source>
</reference>
<dbReference type="SMART" id="SM00324">
    <property type="entry name" value="RhoGAP"/>
    <property type="match status" value="1"/>
</dbReference>
<dbReference type="InterPro" id="IPR039767">
    <property type="entry name" value="RALBP1"/>
</dbReference>
<comment type="caution">
    <text evidence="3">The sequence shown here is derived from an EMBL/GenBank/DDBJ whole genome shotgun (WGS) entry which is preliminary data.</text>
</comment>
<accession>A0AAE0NFN8</accession>
<sequence length="596" mass="65117">MQYAEQGTLPAVNDDVDADSDSDLSHDGDHDLDRQNHGGALRPHRPQRPVVGLGQPGVNSTPGPLQADISCRISRIPFTQPGEVPELVPDHEDLASALASPSTPGPTSPGMAVEPAPSIDVVASSDSGFTETDAQRNRKASIYTADSDWSVSELGIIQEEDDNMSYAPVSPMSTAATVRYDVDDFSLDHPPTGHHRQTASVSVIPGVMTTTITSSGRSSGEWRVTTKSASRRSVNLFSRLRSAGRLGSRTIPEEDFIEKRSLTPHELVAPPRDRGFDESLFSRRPPPSSSSSSGPGDMESIRRTVSYPPMHGQNGQAKPVFGVDLNSSIRVAPMKTRISHRGQSTSYRTFPICIYKCCEFIRKSGYTNPNLFSGPGNAFNVAQLKDIFSSAPSYGESFDLSSTDYTVYDAARLILLYLEELPKPLIPPSVVRSWVLLARQAGAIEPPCPRVETGLDFWTEALNRLPLASRNLAKHLLTLFAEVTPRSPERPNEIPEADARQLASVVSRALFHHESDVRMSAQTGGNDAGDDKKSRKRKPKKNNNNSVHPTLALAFLIKKRGEYTVSLDRLDAINSKKNGPSLFLPSTREIMEWKGQ</sequence>
<reference evidence="3" key="2">
    <citation type="submission" date="2023-06" db="EMBL/GenBank/DDBJ databases">
        <authorList>
            <consortium name="Lawrence Berkeley National Laboratory"/>
            <person name="Haridas S."/>
            <person name="Hensen N."/>
            <person name="Bonometti L."/>
            <person name="Westerberg I."/>
            <person name="Brannstrom I.O."/>
            <person name="Guillou S."/>
            <person name="Cros-Aarteil S."/>
            <person name="Calhoun S."/>
            <person name="Kuo A."/>
            <person name="Mondo S."/>
            <person name="Pangilinan J."/>
            <person name="Riley R."/>
            <person name="Labutti K."/>
            <person name="Andreopoulos B."/>
            <person name="Lipzen A."/>
            <person name="Chen C."/>
            <person name="Yanf M."/>
            <person name="Daum C."/>
            <person name="Ng V."/>
            <person name="Clum A."/>
            <person name="Steindorff A."/>
            <person name="Ohm R."/>
            <person name="Martin F."/>
            <person name="Silar P."/>
            <person name="Natvig D."/>
            <person name="Lalanne C."/>
            <person name="Gautier V."/>
            <person name="Ament-Velasquez S.L."/>
            <person name="Kruys A."/>
            <person name="Hutchinson M.I."/>
            <person name="Powell A.J."/>
            <person name="Barry K."/>
            <person name="Miller A.N."/>
            <person name="Grigoriev I.V."/>
            <person name="Debuchy R."/>
            <person name="Gladieux P."/>
            <person name="Thoren M.H."/>
            <person name="Johannesson H."/>
        </authorList>
    </citation>
    <scope>NUCLEOTIDE SEQUENCE</scope>
    <source>
        <strain evidence="3">CBS 958.72</strain>
    </source>
</reference>
<dbReference type="GO" id="GO:0005096">
    <property type="term" value="F:GTPase activator activity"/>
    <property type="evidence" value="ECO:0007669"/>
    <property type="project" value="InterPro"/>
</dbReference>
<feature type="compositionally biased region" description="Basic and acidic residues" evidence="1">
    <location>
        <begin position="271"/>
        <end position="281"/>
    </location>
</feature>
<feature type="region of interest" description="Disordered" evidence="1">
    <location>
        <begin position="1"/>
        <end position="63"/>
    </location>
</feature>
<dbReference type="PANTHER" id="PTHR12783">
    <property type="entry name" value="RALA BINDING PROTEIN 1 RALBP1"/>
    <property type="match status" value="1"/>
</dbReference>
<keyword evidence="4" id="KW-1185">Reference proteome</keyword>
<feature type="region of interest" description="Disordered" evidence="1">
    <location>
        <begin position="516"/>
        <end position="546"/>
    </location>
</feature>
<dbReference type="InterPro" id="IPR000198">
    <property type="entry name" value="RhoGAP_dom"/>
</dbReference>
<evidence type="ECO:0000313" key="3">
    <source>
        <dbReference type="EMBL" id="KAK3380686.1"/>
    </source>
</evidence>
<dbReference type="SUPFAM" id="SSF48350">
    <property type="entry name" value="GTPase activation domain, GAP"/>
    <property type="match status" value="1"/>
</dbReference>
<dbReference type="InterPro" id="IPR008936">
    <property type="entry name" value="Rho_GTPase_activation_prot"/>
</dbReference>
<dbReference type="PANTHER" id="PTHR12783:SF5">
    <property type="entry name" value="RALA-BINDING PROTEIN 1"/>
    <property type="match status" value="1"/>
</dbReference>
<feature type="compositionally biased region" description="Basic and acidic residues" evidence="1">
    <location>
        <begin position="23"/>
        <end position="36"/>
    </location>
</feature>